<dbReference type="RefSeq" id="WP_238257659.1">
    <property type="nucleotide sequence ID" value="NZ_BPRD01000491.1"/>
</dbReference>
<reference evidence="2 3" key="1">
    <citation type="submission" date="2024-06" db="EMBL/GenBank/DDBJ databases">
        <authorList>
            <person name="Campbell A.G."/>
        </authorList>
    </citation>
    <scope>NUCLEOTIDE SEQUENCE [LARGE SCALE GENOMIC DNA]</scope>
    <source>
        <strain evidence="2 3">EM12</strain>
    </source>
</reference>
<accession>A0ABV1QKM8</accession>
<sequence>MKNPALSLWLSSVNWWMSHATNAVRLQQRATLKEMLKPAASGTRKPRRKRITAKRRTA</sequence>
<keyword evidence="3" id="KW-1185">Reference proteome</keyword>
<gene>
    <name evidence="2" type="ORF">ABS772_08365</name>
</gene>
<evidence type="ECO:0000313" key="3">
    <source>
        <dbReference type="Proteomes" id="UP001480955"/>
    </source>
</evidence>
<name>A0ABV1QKM8_9HYPH</name>
<evidence type="ECO:0000256" key="1">
    <source>
        <dbReference type="SAM" id="MobiDB-lite"/>
    </source>
</evidence>
<evidence type="ECO:0000313" key="2">
    <source>
        <dbReference type="EMBL" id="MER2249924.1"/>
    </source>
</evidence>
<feature type="region of interest" description="Disordered" evidence="1">
    <location>
        <begin position="37"/>
        <end position="58"/>
    </location>
</feature>
<protein>
    <submittedName>
        <fullName evidence="2">Uncharacterized protein</fullName>
    </submittedName>
</protein>
<comment type="caution">
    <text evidence="2">The sequence shown here is derived from an EMBL/GenBank/DDBJ whole genome shotgun (WGS) entry which is preliminary data.</text>
</comment>
<dbReference type="Proteomes" id="UP001480955">
    <property type="component" value="Unassembled WGS sequence"/>
</dbReference>
<dbReference type="EMBL" id="JBELQE010000050">
    <property type="protein sequence ID" value="MER2249924.1"/>
    <property type="molecule type" value="Genomic_DNA"/>
</dbReference>
<proteinExistence type="predicted"/>
<feature type="compositionally biased region" description="Basic residues" evidence="1">
    <location>
        <begin position="44"/>
        <end position="58"/>
    </location>
</feature>
<organism evidence="2 3">
    <name type="scientific">Methylorubrum podarium</name>
    <dbReference type="NCBI Taxonomy" id="200476"/>
    <lineage>
        <taxon>Bacteria</taxon>
        <taxon>Pseudomonadati</taxon>
        <taxon>Pseudomonadota</taxon>
        <taxon>Alphaproteobacteria</taxon>
        <taxon>Hyphomicrobiales</taxon>
        <taxon>Methylobacteriaceae</taxon>
        <taxon>Methylorubrum</taxon>
    </lineage>
</organism>